<organism evidence="2 6">
    <name type="scientific">Medicago truncatula</name>
    <name type="common">Barrel medic</name>
    <name type="synonym">Medicago tribuloides</name>
    <dbReference type="NCBI Taxonomy" id="3880"/>
    <lineage>
        <taxon>Eukaryota</taxon>
        <taxon>Viridiplantae</taxon>
        <taxon>Streptophyta</taxon>
        <taxon>Embryophyta</taxon>
        <taxon>Tracheophyta</taxon>
        <taxon>Spermatophyta</taxon>
        <taxon>Magnoliopsida</taxon>
        <taxon>eudicotyledons</taxon>
        <taxon>Gunneridae</taxon>
        <taxon>Pentapetalae</taxon>
        <taxon>rosids</taxon>
        <taxon>fabids</taxon>
        <taxon>Fabales</taxon>
        <taxon>Fabaceae</taxon>
        <taxon>Papilionoideae</taxon>
        <taxon>50 kb inversion clade</taxon>
        <taxon>NPAAA clade</taxon>
        <taxon>Hologalegina</taxon>
        <taxon>IRL clade</taxon>
        <taxon>Trifolieae</taxon>
        <taxon>Medicago</taxon>
    </lineage>
</organism>
<dbReference type="EnsemblPlants" id="AES88810">
    <property type="protein sequence ID" value="AES88810"/>
    <property type="gene ID" value="MTR_4g063080"/>
</dbReference>
<keyword evidence="1" id="KW-1133">Transmembrane helix</keyword>
<reference evidence="4" key="6">
    <citation type="journal article" date="2018" name="Nat. Plants">
        <title>Whole-genome landscape of Medicago truncatula symbiotic genes.</title>
        <authorList>
            <person name="Pecrix Y."/>
            <person name="Gamas P."/>
            <person name="Carrere S."/>
        </authorList>
    </citation>
    <scope>NUCLEOTIDE SEQUENCE</scope>
    <source>
        <tissue evidence="4">Leaves</tissue>
    </source>
</reference>
<keyword evidence="1" id="KW-0812">Transmembrane</keyword>
<keyword evidence="1" id="KW-0472">Membrane</keyword>
<reference evidence="2 6" key="1">
    <citation type="journal article" date="2011" name="Nature">
        <title>The Medicago genome provides insight into the evolution of rhizobial symbioses.</title>
        <authorList>
            <person name="Young N.D."/>
            <person name="Debelle F."/>
            <person name="Oldroyd G.E."/>
            <person name="Geurts R."/>
            <person name="Cannon S.B."/>
            <person name="Udvardi M.K."/>
            <person name="Benedito V.A."/>
            <person name="Mayer K.F."/>
            <person name="Gouzy J."/>
            <person name="Schoof H."/>
            <person name="Van de Peer Y."/>
            <person name="Proost S."/>
            <person name="Cook D.R."/>
            <person name="Meyers B.C."/>
            <person name="Spannagl M."/>
            <person name="Cheung F."/>
            <person name="De Mita S."/>
            <person name="Krishnakumar V."/>
            <person name="Gundlach H."/>
            <person name="Zhou S."/>
            <person name="Mudge J."/>
            <person name="Bharti A.K."/>
            <person name="Murray J.D."/>
            <person name="Naoumkina M.A."/>
            <person name="Rosen B."/>
            <person name="Silverstein K.A."/>
            <person name="Tang H."/>
            <person name="Rombauts S."/>
            <person name="Zhao P.X."/>
            <person name="Zhou P."/>
            <person name="Barbe V."/>
            <person name="Bardou P."/>
            <person name="Bechner M."/>
            <person name="Bellec A."/>
            <person name="Berger A."/>
            <person name="Berges H."/>
            <person name="Bidwell S."/>
            <person name="Bisseling T."/>
            <person name="Choisne N."/>
            <person name="Couloux A."/>
            <person name="Denny R."/>
            <person name="Deshpande S."/>
            <person name="Dai X."/>
            <person name="Doyle J.J."/>
            <person name="Dudez A.M."/>
            <person name="Farmer A.D."/>
            <person name="Fouteau S."/>
            <person name="Franken C."/>
            <person name="Gibelin C."/>
            <person name="Gish J."/>
            <person name="Goldstein S."/>
            <person name="Gonzalez A.J."/>
            <person name="Green P.J."/>
            <person name="Hallab A."/>
            <person name="Hartog M."/>
            <person name="Hua A."/>
            <person name="Humphray S.J."/>
            <person name="Jeong D.H."/>
            <person name="Jing Y."/>
            <person name="Jocker A."/>
            <person name="Kenton S.M."/>
            <person name="Kim D.J."/>
            <person name="Klee K."/>
            <person name="Lai H."/>
            <person name="Lang C."/>
            <person name="Lin S."/>
            <person name="Macmil S.L."/>
            <person name="Magdelenat G."/>
            <person name="Matthews L."/>
            <person name="McCorrison J."/>
            <person name="Monaghan E.L."/>
            <person name="Mun J.H."/>
            <person name="Najar F.Z."/>
            <person name="Nicholson C."/>
            <person name="Noirot C."/>
            <person name="O'Bleness M."/>
            <person name="Paule C.R."/>
            <person name="Poulain J."/>
            <person name="Prion F."/>
            <person name="Qin B."/>
            <person name="Qu C."/>
            <person name="Retzel E.F."/>
            <person name="Riddle C."/>
            <person name="Sallet E."/>
            <person name="Samain S."/>
            <person name="Samson N."/>
            <person name="Sanders I."/>
            <person name="Saurat O."/>
            <person name="Scarpelli C."/>
            <person name="Schiex T."/>
            <person name="Segurens B."/>
            <person name="Severin A.J."/>
            <person name="Sherrier D.J."/>
            <person name="Shi R."/>
            <person name="Sims S."/>
            <person name="Singer S.R."/>
            <person name="Sinharoy S."/>
            <person name="Sterck L."/>
            <person name="Viollet A."/>
            <person name="Wang B.B."/>
            <person name="Wang K."/>
            <person name="Wang M."/>
            <person name="Wang X."/>
            <person name="Warfsmann J."/>
            <person name="Weissenbach J."/>
            <person name="White D.D."/>
            <person name="White J.D."/>
            <person name="Wiley G.B."/>
            <person name="Wincker P."/>
            <person name="Xing Y."/>
            <person name="Yang L."/>
            <person name="Yao Z."/>
            <person name="Ying F."/>
            <person name="Zhai J."/>
            <person name="Zhou L."/>
            <person name="Zuber A."/>
            <person name="Denarie J."/>
            <person name="Dixon R.A."/>
            <person name="May G.D."/>
            <person name="Schwartz D.C."/>
            <person name="Rogers J."/>
            <person name="Quetier F."/>
            <person name="Town C.D."/>
            <person name="Roe B.A."/>
        </authorList>
    </citation>
    <scope>NUCLEOTIDE SEQUENCE [LARGE SCALE GENOMIC DNA]</scope>
    <source>
        <strain evidence="2">A17</strain>
        <strain evidence="5 6">cv. Jemalong A17</strain>
    </source>
</reference>
<feature type="transmembrane region" description="Helical" evidence="1">
    <location>
        <begin position="21"/>
        <end position="39"/>
    </location>
</feature>
<dbReference type="STRING" id="3880.G7JTP1"/>
<dbReference type="Proteomes" id="UP000265566">
    <property type="component" value="Chromosome 4"/>
</dbReference>
<dbReference type="PANTHER" id="PTHR34565:SF2">
    <property type="entry name" value="ATP SYNTHASE 6 KDA SUBUNIT"/>
    <property type="match status" value="1"/>
</dbReference>
<protein>
    <submittedName>
        <fullName evidence="2">ATP synthase 6 kDa subunit</fullName>
    </submittedName>
</protein>
<dbReference type="AlphaFoldDB" id="G7JTP1"/>
<evidence type="ECO:0000313" key="4">
    <source>
        <dbReference type="EMBL" id="RHN60901.1"/>
    </source>
</evidence>
<dbReference type="Gramene" id="rna23295">
    <property type="protein sequence ID" value="RHN60901.1"/>
    <property type="gene ID" value="gene23295"/>
</dbReference>
<evidence type="ECO:0000256" key="1">
    <source>
        <dbReference type="SAM" id="Phobius"/>
    </source>
</evidence>
<dbReference type="Proteomes" id="UP000002051">
    <property type="component" value="Chromosome 4"/>
</dbReference>
<dbReference type="EMBL" id="PSQE01000004">
    <property type="protein sequence ID" value="RHN60901.1"/>
    <property type="molecule type" value="Genomic_DNA"/>
</dbReference>
<evidence type="ECO:0000313" key="7">
    <source>
        <dbReference type="Proteomes" id="UP000265566"/>
    </source>
</evidence>
<dbReference type="OMA" id="REWKRTW"/>
<sequence>MRQFDPWPVFFKREWKRTWPFLVGFAVTGALVTKFSLGLTEEDAKNSKFVQHHKR</sequence>
<evidence type="ECO:0000313" key="5">
    <source>
        <dbReference type="EnsemblPlants" id="AES88810"/>
    </source>
</evidence>
<dbReference type="HOGENOM" id="CLU_200132_0_0_1"/>
<keyword evidence="6" id="KW-1185">Reference proteome</keyword>
<reference evidence="5" key="4">
    <citation type="submission" date="2015-04" db="UniProtKB">
        <authorList>
            <consortium name="EnsemblPlants"/>
        </authorList>
    </citation>
    <scope>IDENTIFICATION</scope>
    <source>
        <strain evidence="5">cv. Jemalong A17</strain>
    </source>
</reference>
<reference evidence="2 6" key="3">
    <citation type="journal article" date="2014" name="BMC Genomics">
        <title>An improved genome release (version Mt4.0) for the model legume Medicago truncatula.</title>
        <authorList>
            <person name="Tang H."/>
            <person name="Krishnakumar V."/>
            <person name="Bidwell S."/>
            <person name="Rosen B."/>
            <person name="Chan A."/>
            <person name="Zhou S."/>
            <person name="Gentzbittel L."/>
            <person name="Childs K.L."/>
            <person name="Yandell M."/>
            <person name="Gundlach H."/>
            <person name="Mayer K.F."/>
            <person name="Schwartz D.C."/>
            <person name="Town C.D."/>
        </authorList>
    </citation>
    <scope>GENOME REANNOTATION</scope>
    <source>
        <strain evidence="5 6">cv. Jemalong A17</strain>
    </source>
</reference>
<dbReference type="PANTHER" id="PTHR34565">
    <property type="entry name" value="TRANSMEMBRANE PROTEIN"/>
    <property type="match status" value="1"/>
</dbReference>
<dbReference type="InterPro" id="IPR052867">
    <property type="entry name" value="ATP_Synthase_Subunit_6"/>
</dbReference>
<dbReference type="PaxDb" id="3880-AES88810"/>
<dbReference type="EMBL" id="CM001220">
    <property type="protein sequence ID" value="AES88810.1"/>
    <property type="molecule type" value="Genomic_DNA"/>
</dbReference>
<evidence type="ECO:0000313" key="2">
    <source>
        <dbReference type="EMBL" id="AES88810.1"/>
    </source>
</evidence>
<dbReference type="OrthoDB" id="15815at2759"/>
<gene>
    <name evidence="2" type="ordered locus">MTR_4g063080</name>
    <name evidence="4" type="ORF">MtrunA17_Chr4g0030851</name>
</gene>
<evidence type="ECO:0000313" key="3">
    <source>
        <dbReference type="EMBL" id="AFK47270.1"/>
    </source>
</evidence>
<dbReference type="eggNOG" id="ENOG502S6YY">
    <property type="taxonomic scope" value="Eukaryota"/>
</dbReference>
<proteinExistence type="evidence at transcript level"/>
<name>G7JTP1_MEDTR</name>
<reference evidence="3" key="2">
    <citation type="submission" date="2012-05" db="EMBL/GenBank/DDBJ databases">
        <authorList>
            <person name="Krishnakumar V."/>
            <person name="Cheung F."/>
            <person name="Xiao Y."/>
            <person name="Chan A."/>
            <person name="Moskal W.A."/>
            <person name="Town C.D."/>
        </authorList>
    </citation>
    <scope>NUCLEOTIDE SEQUENCE</scope>
</reference>
<reference evidence="7" key="5">
    <citation type="journal article" date="2018" name="Nat. Plants">
        <title>Whole-genome landscape of Medicago truncatula symbiotic genes.</title>
        <authorList>
            <person name="Pecrix Y."/>
            <person name="Staton S.E."/>
            <person name="Sallet E."/>
            <person name="Lelandais-Briere C."/>
            <person name="Moreau S."/>
            <person name="Carrere S."/>
            <person name="Blein T."/>
            <person name="Jardinaud M.F."/>
            <person name="Latrasse D."/>
            <person name="Zouine M."/>
            <person name="Zahm M."/>
            <person name="Kreplak J."/>
            <person name="Mayjonade B."/>
            <person name="Satge C."/>
            <person name="Perez M."/>
            <person name="Cauet S."/>
            <person name="Marande W."/>
            <person name="Chantry-Darmon C."/>
            <person name="Lopez-Roques C."/>
            <person name="Bouchez O."/>
            <person name="Berard A."/>
            <person name="Debelle F."/>
            <person name="Munos S."/>
            <person name="Bendahmane A."/>
            <person name="Berges H."/>
            <person name="Niebel A."/>
            <person name="Buitink J."/>
            <person name="Frugier F."/>
            <person name="Benhamed M."/>
            <person name="Crespi M."/>
            <person name="Gouzy J."/>
            <person name="Gamas P."/>
        </authorList>
    </citation>
    <scope>NUCLEOTIDE SEQUENCE [LARGE SCALE GENOMIC DNA]</scope>
    <source>
        <strain evidence="7">cv. Jemalong A17</strain>
    </source>
</reference>
<dbReference type="EMBL" id="BT147476">
    <property type="protein sequence ID" value="AFK47270.1"/>
    <property type="molecule type" value="mRNA"/>
</dbReference>
<accession>G7JTP1</accession>
<evidence type="ECO:0000313" key="6">
    <source>
        <dbReference type="Proteomes" id="UP000002051"/>
    </source>
</evidence>